<dbReference type="Pfam" id="PF00535">
    <property type="entry name" value="Glycos_transf_2"/>
    <property type="match status" value="2"/>
</dbReference>
<evidence type="ECO:0000259" key="1">
    <source>
        <dbReference type="Pfam" id="PF00535"/>
    </source>
</evidence>
<dbReference type="EMBL" id="CACVAS010000107">
    <property type="protein sequence ID" value="CAA6819936.1"/>
    <property type="molecule type" value="Genomic_DNA"/>
</dbReference>
<dbReference type="PANTHER" id="PTHR43179:SF7">
    <property type="entry name" value="RHAMNOSYLTRANSFERASE WBBL"/>
    <property type="match status" value="1"/>
</dbReference>
<sequence length="1184" mass="137328">MKILYVKANSERAREFQLKTIIYEIDGQKYVKKEAMLPEAIPHLKKMKSTYTSLHKSIQNPKIKLAKIINESETSLTFEFIEGISLASKYNAAKKRNKEQSVLDIYYTLLQEGFKTTAFDTKTMVTEAFKQVLGDFDYSTYNGQRCFDGISNIDLIFSNIIFKNENIYLIDYEWVYDFNIPIDFAIFRALHKHNDLHWKMEKHFVFNRVVGEHGFLNIHKKYQLRREDGLKNLNIKDEEIADLKTIISDKDSIISDKDRHISIQEKQSQSIISDKDQHIENQSRHIDEIKAEFQTQVKQLSGDVEHWHNVARTMTFKGRIKKVIKKVIPPSLLHSLIKQDTIENKPIEVEQSVPVNEYIYREPIYTQKIEDALNSFKEQPLISIIMPVYNVDPKWLDLAIESIEKQWYSNWELCLADDKSTNQATLDYLTSLKNPKIKVTFLEKNGNISIASNAALSLTSGTYVVLMDNDDEITPDALYEVIKSINETGAEFIYSDEDKIEMDGSYSDPHFKPDFAPDMFLSQNYLSHLGVIKKELITKVGGFTAGLEGSQDFDLYLKVLEHTNKIHHITKVLYHWRKIPGSTAAEYGEKSYAQEAGRKALVNAMERKGIKAEVKNGQTPGTYKVDYAIENTPLVSIIIPFKDMPELLTICVESILEKSTYDNFEIIGISNNSEKEETFDEMKRLTSLDGRIQFHEYNVPFNYSQINNYAVNTYAKGEQILFLNNDIEIITPTWIEEMLMYSQQKQNGAIGAKLYFPNDTIQHAGLIMAPKTIHSVILVYQGYPKDHYGYGSRLRCVNNYSAVTAACLMLKRSLFDQIDGFDAQNLSVAYNDVDLCLRLQEAGYNNIWTPYCEAYHHESISRGYEVSRASVERREKEKFHLKQKHPNVFTMNDPYYNKNLTRFSLSSDISESNKKTYQDVEGIDFEETIYIQKKLHPKKHHRVTLFSHFDADNEVKPYVVTYLKALSAISDVIFVSTAESINEEKLKSIEPYCTDILVKKNIGYDFGAWKSGLNYLGDSLNQYDALILCNDSVFGPLNALEPIFEQMHNYDVWSMTDNHEIAYHLQSYFMVYNKKAFTSTVFQNFWENFKIYPNKQMLIENNEIGYSRNLIDSNLKCGAYYSTVDRHYVNVLQYYWKELIEVHKFPFIKKEVLTTNPLQIETHDWKEVIQNNSAYDTELIETLL</sequence>
<dbReference type="PANTHER" id="PTHR43179">
    <property type="entry name" value="RHAMNOSYLTRANSFERASE WBBL"/>
    <property type="match status" value="1"/>
</dbReference>
<dbReference type="InterPro" id="IPR001173">
    <property type="entry name" value="Glyco_trans_2-like"/>
</dbReference>
<feature type="domain" description="Glycosyltransferase 2-like" evidence="1">
    <location>
        <begin position="383"/>
        <end position="504"/>
    </location>
</feature>
<dbReference type="AlphaFoldDB" id="A0A6S6TXK7"/>
<accession>A0A6S6TXK7</accession>
<dbReference type="SUPFAM" id="SSF53448">
    <property type="entry name" value="Nucleotide-diphospho-sugar transferases"/>
    <property type="match status" value="2"/>
</dbReference>
<feature type="domain" description="Glycosyltransferase 2-like" evidence="1">
    <location>
        <begin position="636"/>
        <end position="768"/>
    </location>
</feature>
<dbReference type="InterPro" id="IPR029044">
    <property type="entry name" value="Nucleotide-diphossugar_trans"/>
</dbReference>
<dbReference type="Pfam" id="PF05045">
    <property type="entry name" value="RgpF"/>
    <property type="match status" value="1"/>
</dbReference>
<reference evidence="2" key="1">
    <citation type="submission" date="2020-01" db="EMBL/GenBank/DDBJ databases">
        <authorList>
            <person name="Meier V. D."/>
            <person name="Meier V D."/>
        </authorList>
    </citation>
    <scope>NUCLEOTIDE SEQUENCE</scope>
    <source>
        <strain evidence="2">HLG_WM_MAG_01</strain>
    </source>
</reference>
<organism evidence="2">
    <name type="scientific">uncultured Sulfurovum sp</name>
    <dbReference type="NCBI Taxonomy" id="269237"/>
    <lineage>
        <taxon>Bacteria</taxon>
        <taxon>Pseudomonadati</taxon>
        <taxon>Campylobacterota</taxon>
        <taxon>Epsilonproteobacteria</taxon>
        <taxon>Campylobacterales</taxon>
        <taxon>Sulfurovaceae</taxon>
        <taxon>Sulfurovum</taxon>
        <taxon>environmental samples</taxon>
    </lineage>
</organism>
<evidence type="ECO:0000313" key="2">
    <source>
        <dbReference type="EMBL" id="CAA6819936.1"/>
    </source>
</evidence>
<protein>
    <submittedName>
        <fullName evidence="2">Glycosyl transferase, group 2 family protein</fullName>
    </submittedName>
</protein>
<gene>
    <name evidence="2" type="ORF">HELGO_WM596</name>
</gene>
<dbReference type="CDD" id="cd04184">
    <property type="entry name" value="GT2_RfbC_Mx_like"/>
    <property type="match status" value="1"/>
</dbReference>
<proteinExistence type="predicted"/>
<dbReference type="InterPro" id="IPR007739">
    <property type="entry name" value="RgpF"/>
</dbReference>
<dbReference type="GO" id="GO:0016757">
    <property type="term" value="F:glycosyltransferase activity"/>
    <property type="evidence" value="ECO:0007669"/>
    <property type="project" value="UniProtKB-KW"/>
</dbReference>
<name>A0A6S6TXK7_9BACT</name>
<dbReference type="Gene3D" id="3.90.550.10">
    <property type="entry name" value="Spore Coat Polysaccharide Biosynthesis Protein SpsA, Chain A"/>
    <property type="match status" value="2"/>
</dbReference>
<keyword evidence="2" id="KW-0808">Transferase</keyword>